<dbReference type="Pfam" id="PF16542">
    <property type="entry name" value="PNKP_ligase"/>
    <property type="match status" value="1"/>
</dbReference>
<dbReference type="eggNOG" id="COG0639">
    <property type="taxonomic scope" value="Bacteria"/>
</dbReference>
<evidence type="ECO:0000259" key="1">
    <source>
        <dbReference type="Pfam" id="PF16542"/>
    </source>
</evidence>
<dbReference type="EMBL" id="CDOD01000004">
    <property type="protein sequence ID" value="CEN32739.1"/>
    <property type="molecule type" value="Genomic_DNA"/>
</dbReference>
<dbReference type="STRING" id="28189.CCYN74_110008"/>
<evidence type="ECO:0000313" key="2">
    <source>
        <dbReference type="EMBL" id="CEN32739.1"/>
    </source>
</evidence>
<dbReference type="InterPro" id="IPR032380">
    <property type="entry name" value="PNKP_ligase_dom"/>
</dbReference>
<sequence length="394" mass="47162">MEDKNIIKKRIDWFCKNKINAFSPTISPAPKSLERNEIESLYEGILWFLKAGVSEIVIQKKYMGSYCDIYLHKNLEKSYLVSRNGFQINHLDKEKWLNALKELHGRFSWKSVEIRIIQSELMPWFVLGKGLINNEFSGYYISHRIHCDYLEESDLYEKLNKIKQTPEFISFTEDAKTLSQNELKEKYPIHVIRQYEAIKKFKFLHLENYRKNIQLFKNQLDVFGKDSEIYFKPFNILKEIHSDGSETFVNDNLSFKQINDDDFLHYTFKNQEDFEQKFPEIQYWVNEINQNNEEGVMIKPRTAFLSGMPPAFKVRNNNYLTLVYGVDFQDRLQEYIAKRNIKSKLKCSINDWAINQKMIKTPYQEIDEENYYFKNLILDRILGEEIEKQLDSRL</sequence>
<dbReference type="AlphaFoldDB" id="A0A0B7H2J6"/>
<accession>A0A0B7H2J6</accession>
<proteinExistence type="predicted"/>
<reference evidence="3" key="1">
    <citation type="submission" date="2015-01" db="EMBL/GenBank/DDBJ databases">
        <authorList>
            <person name="MANFREDI Pablo"/>
        </authorList>
    </citation>
    <scope>NUCLEOTIDE SEQUENCE [LARGE SCALE GENOMIC DNA]</scope>
    <source>
        <strain evidence="3">Ccyn2B</strain>
    </source>
</reference>
<name>A0A0B7H2J6_9FLAO</name>
<organism evidence="2 3">
    <name type="scientific">Capnocytophaga cynodegmi</name>
    <dbReference type="NCBI Taxonomy" id="28189"/>
    <lineage>
        <taxon>Bacteria</taxon>
        <taxon>Pseudomonadati</taxon>
        <taxon>Bacteroidota</taxon>
        <taxon>Flavobacteriia</taxon>
        <taxon>Flavobacteriales</taxon>
        <taxon>Flavobacteriaceae</taxon>
        <taxon>Capnocytophaga</taxon>
    </lineage>
</organism>
<dbReference type="Proteomes" id="UP000038055">
    <property type="component" value="Unassembled WGS sequence"/>
</dbReference>
<dbReference type="Gene3D" id="3.30.470.30">
    <property type="entry name" value="DNA ligase/mRNA capping enzyme"/>
    <property type="match status" value="2"/>
</dbReference>
<evidence type="ECO:0000313" key="3">
    <source>
        <dbReference type="Proteomes" id="UP000038055"/>
    </source>
</evidence>
<protein>
    <recommendedName>
        <fullName evidence="1">Polynucleotide kinase-phosphatase ligase domain-containing protein</fullName>
    </recommendedName>
</protein>
<gene>
    <name evidence="2" type="ORF">CCYN2B_120061</name>
</gene>
<dbReference type="RefSeq" id="WP_041990186.1">
    <property type="nucleotide sequence ID" value="NZ_CDOD01000004.1"/>
</dbReference>
<keyword evidence="3" id="KW-1185">Reference proteome</keyword>
<feature type="domain" description="Polynucleotide kinase-phosphatase ligase" evidence="1">
    <location>
        <begin position="22"/>
        <end position="356"/>
    </location>
</feature>